<protein>
    <submittedName>
        <fullName evidence="1">DUF2164 family protein</fullName>
    </submittedName>
</protein>
<dbReference type="InterPro" id="IPR018680">
    <property type="entry name" value="DUF2164"/>
</dbReference>
<proteinExistence type="predicted"/>
<accession>A0A7Y2E933</accession>
<sequence length="79" mass="9544">MRAKLSEERRADLLKEFQAFFKETYDEEMTAFRAERILEFFMKELGPTVYNQGIQDARVFMAHKLEDLDAEFYEPEPER</sequence>
<name>A0A7Y2E933_UNCEI</name>
<evidence type="ECO:0000313" key="2">
    <source>
        <dbReference type="Proteomes" id="UP000547674"/>
    </source>
</evidence>
<comment type="caution">
    <text evidence="1">The sequence shown here is derived from an EMBL/GenBank/DDBJ whole genome shotgun (WGS) entry which is preliminary data.</text>
</comment>
<organism evidence="1 2">
    <name type="scientific">Eiseniibacteriota bacterium</name>
    <dbReference type="NCBI Taxonomy" id="2212470"/>
    <lineage>
        <taxon>Bacteria</taxon>
        <taxon>Candidatus Eiseniibacteriota</taxon>
    </lineage>
</organism>
<reference evidence="1 2" key="1">
    <citation type="submission" date="2020-03" db="EMBL/GenBank/DDBJ databases">
        <title>Metabolic flexibility allows generalist bacteria to become dominant in a frequently disturbed ecosystem.</title>
        <authorList>
            <person name="Chen Y.-J."/>
            <person name="Leung P.M."/>
            <person name="Bay S.K."/>
            <person name="Hugenholtz P."/>
            <person name="Kessler A.J."/>
            <person name="Shelley G."/>
            <person name="Waite D.W."/>
            <person name="Cook P.L."/>
            <person name="Greening C."/>
        </authorList>
    </citation>
    <scope>NUCLEOTIDE SEQUENCE [LARGE SCALE GENOMIC DNA]</scope>
    <source>
        <strain evidence="1">SS_bin_28</strain>
    </source>
</reference>
<dbReference type="Proteomes" id="UP000547674">
    <property type="component" value="Unassembled WGS sequence"/>
</dbReference>
<evidence type="ECO:0000313" key="1">
    <source>
        <dbReference type="EMBL" id="NNF07471.1"/>
    </source>
</evidence>
<dbReference type="Pfam" id="PF09932">
    <property type="entry name" value="DUF2164"/>
    <property type="match status" value="1"/>
</dbReference>
<dbReference type="EMBL" id="JABDJR010000484">
    <property type="protein sequence ID" value="NNF07471.1"/>
    <property type="molecule type" value="Genomic_DNA"/>
</dbReference>
<gene>
    <name evidence="1" type="ORF">HKN21_11985</name>
</gene>
<dbReference type="AlphaFoldDB" id="A0A7Y2E933"/>